<evidence type="ECO:0000313" key="4">
    <source>
        <dbReference type="Proteomes" id="UP000603453"/>
    </source>
</evidence>
<evidence type="ECO:0000256" key="1">
    <source>
        <dbReference type="SAM" id="MobiDB-lite"/>
    </source>
</evidence>
<protein>
    <recommendedName>
        <fullName evidence="2">OTU domain-containing protein</fullName>
    </recommendedName>
</protein>
<reference evidence="3" key="1">
    <citation type="submission" date="2020-12" db="EMBL/GenBank/DDBJ databases">
        <title>Metabolic potential, ecology and presence of endohyphal bacteria is reflected in genomic diversity of Mucoromycotina.</title>
        <authorList>
            <person name="Muszewska A."/>
            <person name="Okrasinska A."/>
            <person name="Steczkiewicz K."/>
            <person name="Drgas O."/>
            <person name="Orlowska M."/>
            <person name="Perlinska-Lenart U."/>
            <person name="Aleksandrzak-Piekarczyk T."/>
            <person name="Szatraj K."/>
            <person name="Zielenkiewicz U."/>
            <person name="Pilsyk S."/>
            <person name="Malc E."/>
            <person name="Mieczkowski P."/>
            <person name="Kruszewska J.S."/>
            <person name="Biernat P."/>
            <person name="Pawlowska J."/>
        </authorList>
    </citation>
    <scope>NUCLEOTIDE SEQUENCE</scope>
    <source>
        <strain evidence="3">WA0000017839</strain>
    </source>
</reference>
<dbReference type="EMBL" id="JAEPRD010000028">
    <property type="protein sequence ID" value="KAG2206808.1"/>
    <property type="molecule type" value="Genomic_DNA"/>
</dbReference>
<feature type="region of interest" description="Disordered" evidence="1">
    <location>
        <begin position="369"/>
        <end position="427"/>
    </location>
</feature>
<evidence type="ECO:0000313" key="3">
    <source>
        <dbReference type="EMBL" id="KAG2206808.1"/>
    </source>
</evidence>
<dbReference type="PROSITE" id="PS50802">
    <property type="entry name" value="OTU"/>
    <property type="match status" value="1"/>
</dbReference>
<dbReference type="GO" id="GO:0016579">
    <property type="term" value="P:protein deubiquitination"/>
    <property type="evidence" value="ECO:0007669"/>
    <property type="project" value="TreeGrafter"/>
</dbReference>
<organism evidence="3 4">
    <name type="scientific">Mucor saturninus</name>
    <dbReference type="NCBI Taxonomy" id="64648"/>
    <lineage>
        <taxon>Eukaryota</taxon>
        <taxon>Fungi</taxon>
        <taxon>Fungi incertae sedis</taxon>
        <taxon>Mucoromycota</taxon>
        <taxon>Mucoromycotina</taxon>
        <taxon>Mucoromycetes</taxon>
        <taxon>Mucorales</taxon>
        <taxon>Mucorineae</taxon>
        <taxon>Mucoraceae</taxon>
        <taxon>Mucor</taxon>
    </lineage>
</organism>
<dbReference type="InterPro" id="IPR003323">
    <property type="entry name" value="OTU_dom"/>
</dbReference>
<comment type="caution">
    <text evidence="3">The sequence shown here is derived from an EMBL/GenBank/DDBJ whole genome shotgun (WGS) entry which is preliminary data.</text>
</comment>
<dbReference type="SUPFAM" id="SSF54001">
    <property type="entry name" value="Cysteine proteinases"/>
    <property type="match status" value="1"/>
</dbReference>
<dbReference type="CDD" id="cd22756">
    <property type="entry name" value="OTU_OTUD3-like"/>
    <property type="match status" value="1"/>
</dbReference>
<dbReference type="PANTHER" id="PTHR12419">
    <property type="entry name" value="OTU DOMAIN CONTAINING PROTEIN"/>
    <property type="match status" value="1"/>
</dbReference>
<feature type="compositionally biased region" description="Basic and acidic residues" evidence="1">
    <location>
        <begin position="324"/>
        <end position="339"/>
    </location>
</feature>
<dbReference type="Gene3D" id="3.90.70.80">
    <property type="match status" value="1"/>
</dbReference>
<dbReference type="OrthoDB" id="415023at2759"/>
<feature type="domain" description="OTU" evidence="2">
    <location>
        <begin position="21"/>
        <end position="136"/>
    </location>
</feature>
<dbReference type="InterPro" id="IPR038765">
    <property type="entry name" value="Papain-like_cys_pep_sf"/>
</dbReference>
<feature type="region of interest" description="Disordered" evidence="1">
    <location>
        <begin position="250"/>
        <end position="346"/>
    </location>
</feature>
<feature type="compositionally biased region" description="Basic and acidic residues" evidence="1">
    <location>
        <begin position="413"/>
        <end position="427"/>
    </location>
</feature>
<name>A0A8H7R9V2_9FUNG</name>
<keyword evidence="4" id="KW-1185">Reference proteome</keyword>
<dbReference type="GO" id="GO:0004843">
    <property type="term" value="F:cysteine-type deubiquitinase activity"/>
    <property type="evidence" value="ECO:0007669"/>
    <property type="project" value="TreeGrafter"/>
</dbReference>
<sequence length="439" mass="49546">KSSFQHDDAEDLDSQLKNLGLCTKNIAGDGNCLFRSLSDQFYGQDGNHKAIRHQVCQFLRDNKEEYQFFVEDDQSFEHHVDCMSRNATYGGNMELAAFAKMQQVNIKVYQPGLIYIIHGKEEEEDDTQVLHIAFPMVTLFYILSLTPYETFQIKVAEDNPQEEIELTSQEKIVSNACPDTNLQTIRQFLKKHKGIPDDAINAIYESQLEEAVETHDEALDEVHLTPAGDAPLTLKEGVALSLKEDAPLISAEDAPKSSTKDALLPPTKDAPLPPTEDAPLLPITDEKNVPPPPTDDQTQAAAVNEKEISEKDDMHPPQPSDTDGTTHDPQEDLNMHEQDLLDQFPNIPPETIQTVWRKHGNSMDAITELQGIVLSKPKKQKTLSSRERKELAKKKRKEEAMLKKRAKAQRQQGYKEQDRPDSANDDITKIIKTMKEIDI</sequence>
<gene>
    <name evidence="3" type="ORF">INT47_007564</name>
</gene>
<dbReference type="Proteomes" id="UP000603453">
    <property type="component" value="Unassembled WGS sequence"/>
</dbReference>
<feature type="compositionally biased region" description="Basic and acidic residues" evidence="1">
    <location>
        <begin position="304"/>
        <end position="315"/>
    </location>
</feature>
<dbReference type="AlphaFoldDB" id="A0A8H7R9V2"/>
<proteinExistence type="predicted"/>
<dbReference type="InterPro" id="IPR050704">
    <property type="entry name" value="Peptidase_C85-like"/>
</dbReference>
<feature type="non-terminal residue" evidence="3">
    <location>
        <position position="1"/>
    </location>
</feature>
<evidence type="ECO:0000259" key="2">
    <source>
        <dbReference type="PROSITE" id="PS50802"/>
    </source>
</evidence>
<accession>A0A8H7R9V2</accession>
<dbReference type="Pfam" id="PF02338">
    <property type="entry name" value="OTU"/>
    <property type="match status" value="1"/>
</dbReference>
<dbReference type="PANTHER" id="PTHR12419:SF7">
    <property type="entry name" value="OTU DOMAIN-CONTAINING PROTEIN 3"/>
    <property type="match status" value="1"/>
</dbReference>